<keyword evidence="1" id="KW-0472">Membrane</keyword>
<feature type="transmembrane region" description="Helical" evidence="1">
    <location>
        <begin position="12"/>
        <end position="35"/>
    </location>
</feature>
<dbReference type="AlphaFoldDB" id="A0A238XL42"/>
<evidence type="ECO:0000313" key="2">
    <source>
        <dbReference type="EMBL" id="SNR59715.1"/>
    </source>
</evidence>
<dbReference type="Proteomes" id="UP000198417">
    <property type="component" value="Unassembled WGS sequence"/>
</dbReference>
<feature type="transmembrane region" description="Helical" evidence="1">
    <location>
        <begin position="56"/>
        <end position="79"/>
    </location>
</feature>
<reference evidence="2 3" key="1">
    <citation type="submission" date="2017-06" db="EMBL/GenBank/DDBJ databases">
        <authorList>
            <person name="Kim H.J."/>
            <person name="Triplett B.A."/>
        </authorList>
    </citation>
    <scope>NUCLEOTIDE SEQUENCE [LARGE SCALE GENOMIC DNA]</scope>
    <source>
        <strain evidence="2 3">DSM 29052</strain>
    </source>
</reference>
<name>A0A238XL42_9RHOB</name>
<evidence type="ECO:0000313" key="3">
    <source>
        <dbReference type="Proteomes" id="UP000198417"/>
    </source>
</evidence>
<protein>
    <submittedName>
        <fullName evidence="2">Uncharacterized protein</fullName>
    </submittedName>
</protein>
<evidence type="ECO:0000256" key="1">
    <source>
        <dbReference type="SAM" id="Phobius"/>
    </source>
</evidence>
<gene>
    <name evidence="2" type="ORF">SAMN06265370_11218</name>
</gene>
<accession>A0A238XL42</accession>
<sequence>MYNGMKGSLMDVLIWTGAALSVLGLVGLMWCIVKVARARRAGLSDDELRAAVHRVLPYNFGALGLSVIGLMMVILGIFLG</sequence>
<keyword evidence="3" id="KW-1185">Reference proteome</keyword>
<organism evidence="2 3">
    <name type="scientific">Puniceibacterium sediminis</name>
    <dbReference type="NCBI Taxonomy" id="1608407"/>
    <lineage>
        <taxon>Bacteria</taxon>
        <taxon>Pseudomonadati</taxon>
        <taxon>Pseudomonadota</taxon>
        <taxon>Alphaproteobacteria</taxon>
        <taxon>Rhodobacterales</taxon>
        <taxon>Paracoccaceae</taxon>
        <taxon>Puniceibacterium</taxon>
    </lineage>
</organism>
<proteinExistence type="predicted"/>
<keyword evidence="1" id="KW-0812">Transmembrane</keyword>
<keyword evidence="1" id="KW-1133">Transmembrane helix</keyword>
<dbReference type="EMBL" id="FZNN01000012">
    <property type="protein sequence ID" value="SNR59715.1"/>
    <property type="molecule type" value="Genomic_DNA"/>
</dbReference>